<feature type="signal peptide" evidence="5">
    <location>
        <begin position="1"/>
        <end position="21"/>
    </location>
</feature>
<dbReference type="NCBIfam" id="TIGR01806">
    <property type="entry name" value="CM_mono2"/>
    <property type="match status" value="1"/>
</dbReference>
<dbReference type="Pfam" id="PF01817">
    <property type="entry name" value="CM_2"/>
    <property type="match status" value="1"/>
</dbReference>
<dbReference type="PaxDb" id="121845-A0A1S3CTY3"/>
<accession>A0A1S3CTY3</accession>
<keyword evidence="3 5" id="KW-0732">Signal</keyword>
<gene>
    <name evidence="8" type="primary">LOC103505195</name>
</gene>
<name>A0A1S3CTY3_DIACI</name>
<dbReference type="GO" id="GO:0009697">
    <property type="term" value="P:salicylic acid biosynthetic process"/>
    <property type="evidence" value="ECO:0007669"/>
    <property type="project" value="TreeGrafter"/>
</dbReference>
<evidence type="ECO:0000256" key="3">
    <source>
        <dbReference type="ARBA" id="ARBA00022729"/>
    </source>
</evidence>
<organism evidence="7 8">
    <name type="scientific">Diaphorina citri</name>
    <name type="common">Asian citrus psyllid</name>
    <dbReference type="NCBI Taxonomy" id="121845"/>
    <lineage>
        <taxon>Eukaryota</taxon>
        <taxon>Metazoa</taxon>
        <taxon>Ecdysozoa</taxon>
        <taxon>Arthropoda</taxon>
        <taxon>Hexapoda</taxon>
        <taxon>Insecta</taxon>
        <taxon>Pterygota</taxon>
        <taxon>Neoptera</taxon>
        <taxon>Paraneoptera</taxon>
        <taxon>Hemiptera</taxon>
        <taxon>Sternorrhyncha</taxon>
        <taxon>Psylloidea</taxon>
        <taxon>Psyllidae</taxon>
        <taxon>Diaphorininae</taxon>
        <taxon>Diaphorina</taxon>
    </lineage>
</organism>
<dbReference type="InterPro" id="IPR036263">
    <property type="entry name" value="Chorismate_II_sf"/>
</dbReference>
<dbReference type="PROSITE" id="PS51168">
    <property type="entry name" value="CHORISMATE_MUT_2"/>
    <property type="match status" value="1"/>
</dbReference>
<feature type="chain" id="PRO_5010226282" description="chorismate mutase" evidence="5">
    <location>
        <begin position="22"/>
        <end position="195"/>
    </location>
</feature>
<dbReference type="GeneID" id="103505195"/>
<dbReference type="UniPathway" id="UPA00120">
    <property type="reaction ID" value="UER00203"/>
</dbReference>
<dbReference type="SUPFAM" id="SSF48600">
    <property type="entry name" value="Chorismate mutase II"/>
    <property type="match status" value="1"/>
</dbReference>
<evidence type="ECO:0000313" key="7">
    <source>
        <dbReference type="Proteomes" id="UP000079169"/>
    </source>
</evidence>
<dbReference type="SMART" id="SM00830">
    <property type="entry name" value="CM_2"/>
    <property type="match status" value="1"/>
</dbReference>
<evidence type="ECO:0000259" key="6">
    <source>
        <dbReference type="PROSITE" id="PS51168"/>
    </source>
</evidence>
<dbReference type="Gene3D" id="1.20.59.10">
    <property type="entry name" value="Chorismate mutase"/>
    <property type="match status" value="1"/>
</dbReference>
<dbReference type="RefSeq" id="XP_008467734.1">
    <property type="nucleotide sequence ID" value="XM_008469512.3"/>
</dbReference>
<dbReference type="GO" id="GO:0004106">
    <property type="term" value="F:chorismate mutase activity"/>
    <property type="evidence" value="ECO:0007669"/>
    <property type="project" value="UniProtKB-EC"/>
</dbReference>
<dbReference type="InterPro" id="IPR036979">
    <property type="entry name" value="CM_dom_sf"/>
</dbReference>
<dbReference type="KEGG" id="dci:103505195"/>
<evidence type="ECO:0000313" key="8">
    <source>
        <dbReference type="RefSeq" id="XP_008467734.1"/>
    </source>
</evidence>
<evidence type="ECO:0000256" key="1">
    <source>
        <dbReference type="ARBA" id="ARBA00004817"/>
    </source>
</evidence>
<feature type="domain" description="Chorismate mutase" evidence="6">
    <location>
        <begin position="1"/>
        <end position="99"/>
    </location>
</feature>
<evidence type="ECO:0000256" key="4">
    <source>
        <dbReference type="ARBA" id="ARBA00023235"/>
    </source>
</evidence>
<dbReference type="EC" id="5.4.99.5" evidence="2"/>
<keyword evidence="4" id="KW-0413">Isomerase</keyword>
<dbReference type="PANTHER" id="PTHR38041">
    <property type="entry name" value="CHORISMATE MUTASE"/>
    <property type="match status" value="1"/>
</dbReference>
<dbReference type="AlphaFoldDB" id="A0A1S3CTY3"/>
<dbReference type="InterPro" id="IPR002701">
    <property type="entry name" value="CM_II_prokaryot"/>
</dbReference>
<sequence>MRYFILTFTLLVAFQPHESSATSKLDEIFSLIKDRLNLASDVAAAKLKTCKVIEDLPREADILANVTSQGTTYGLTKEAVQTFYKAQMEANKVIQYNAVVRNAVTFNRNPTPDLAEIRTKITALDNKILPLVKPAVTELGDLYKTREGCLEAISKQVDPAQSDYFKTAFLRATTLFIETCLSPPICTTNPNLGLH</sequence>
<dbReference type="Proteomes" id="UP000079169">
    <property type="component" value="Unplaced"/>
</dbReference>
<keyword evidence="7" id="KW-1185">Reference proteome</keyword>
<comment type="pathway">
    <text evidence="1">Metabolic intermediate biosynthesis; prephenate biosynthesis; prephenate from chorismate: step 1/1.</text>
</comment>
<proteinExistence type="predicted"/>
<dbReference type="InterPro" id="IPR008240">
    <property type="entry name" value="Chorismate_mutase_periplasmic"/>
</dbReference>
<dbReference type="GO" id="GO:0046417">
    <property type="term" value="P:chorismate metabolic process"/>
    <property type="evidence" value="ECO:0007669"/>
    <property type="project" value="InterPro"/>
</dbReference>
<protein>
    <recommendedName>
        <fullName evidence="2">chorismate mutase</fullName>
        <ecNumber evidence="2">5.4.99.5</ecNumber>
    </recommendedName>
</protein>
<dbReference type="PANTHER" id="PTHR38041:SF2">
    <property type="entry name" value="SECRETED CHORISMATE MUTASE"/>
    <property type="match status" value="1"/>
</dbReference>
<dbReference type="InterPro" id="IPR051331">
    <property type="entry name" value="Chorismate_mutase-related"/>
</dbReference>
<evidence type="ECO:0000256" key="2">
    <source>
        <dbReference type="ARBA" id="ARBA00012404"/>
    </source>
</evidence>
<evidence type="ECO:0000256" key="5">
    <source>
        <dbReference type="SAM" id="SignalP"/>
    </source>
</evidence>
<reference evidence="8" key="1">
    <citation type="submission" date="2025-08" db="UniProtKB">
        <authorList>
            <consortium name="RefSeq"/>
        </authorList>
    </citation>
    <scope>IDENTIFICATION</scope>
</reference>